<protein>
    <submittedName>
        <fullName evidence="2">Chitinase</fullName>
    </submittedName>
</protein>
<feature type="chain" id="PRO_5027952474" evidence="1">
    <location>
        <begin position="22"/>
        <end position="756"/>
    </location>
</feature>
<reference evidence="2" key="1">
    <citation type="submission" date="2020-01" db="EMBL/GenBank/DDBJ databases">
        <authorList>
            <person name="Meier V. D."/>
            <person name="Meier V D."/>
        </authorList>
    </citation>
    <scope>NUCLEOTIDE SEQUENCE</scope>
    <source>
        <strain evidence="2">HLG_WM_MAG_06</strain>
    </source>
</reference>
<dbReference type="EMBL" id="CACVAP010000059">
    <property type="protein sequence ID" value="CAA6809855.1"/>
    <property type="molecule type" value="Genomic_DNA"/>
</dbReference>
<gene>
    <name evidence="2" type="ORF">HELGO_WM5179</name>
</gene>
<evidence type="ECO:0000313" key="2">
    <source>
        <dbReference type="EMBL" id="CAA6809855.1"/>
    </source>
</evidence>
<proteinExistence type="predicted"/>
<name>A0A6S6SYX6_9BACT</name>
<sequence length="756" mass="82225">MKNLTKLSLITAAILGLTACGGTQTNSETEVRKVTGIPSTQILGECADTNANYVCDTEEAQSKTSQKVSDNENRILLQIQDQENVHYNNGKFNLAFDGSKEDLNLLHTFEMSSEDWTEITAFHDKGYEAIFSAIKTNLNTLGENGVEGDEVQPANIKAMAESLVNLTVHELNDNIAEGCNGEDNCTNDEMDTLGTELVLNKEEAYALARDIRGEEKGLVNDKLVQDFTCKEGLVRTVQHYGVEDLFSTANGAETAQASNGVLTTSWIQNYPYPVTGYDETSNDRVFADTIENLPSGITQGMFYIGLKSNGSSLQGNDSISIGDYSTLKLMNSPLTDLSSVHAWSNQLVSNTNPTTDIYYQSFNAINMTQNANATGTLRDLVQTQNHFDVVVQDDTAVDFITVATCSKPEPIKEIIEIVNKFTCAEKEGELLQVIGGSIDAFDTTADTAATPSTTLSALASYITTDYDATRHDRHFLETLTLPAGTVTKAELNVGYKGLANSLNNNDDIKIGEMYNNYVSGHLNGNTNNVVAQGWTAHNIANGETVVQTDLTQANTVGASNVFNVMKANGFLDIYVQDDTAVDFTQLNLCVLAPCGETYDINLTEASKWSGDNFAELEPSTLPTTDNTGRRSWAPSMTWFDFSANNQSNNSINMKICACDDITLDITRFKADNSAKVYLDNTLVVDHVRGTGQSAFSEDTWTNNPGRSSQGNATVSISAGTPQTHTIRIDVEDQRVVTGLAIEGTLDFQGHLGKCEK</sequence>
<accession>A0A6S6SYX6</accession>
<organism evidence="2">
    <name type="scientific">uncultured Sulfurovum sp</name>
    <dbReference type="NCBI Taxonomy" id="269237"/>
    <lineage>
        <taxon>Bacteria</taxon>
        <taxon>Pseudomonadati</taxon>
        <taxon>Campylobacterota</taxon>
        <taxon>Epsilonproteobacteria</taxon>
        <taxon>Campylobacterales</taxon>
        <taxon>Sulfurovaceae</taxon>
        <taxon>Sulfurovum</taxon>
        <taxon>environmental samples</taxon>
    </lineage>
</organism>
<feature type="signal peptide" evidence="1">
    <location>
        <begin position="1"/>
        <end position="21"/>
    </location>
</feature>
<evidence type="ECO:0000256" key="1">
    <source>
        <dbReference type="SAM" id="SignalP"/>
    </source>
</evidence>
<dbReference type="PROSITE" id="PS51257">
    <property type="entry name" value="PROKAR_LIPOPROTEIN"/>
    <property type="match status" value="1"/>
</dbReference>
<keyword evidence="1" id="KW-0732">Signal</keyword>
<dbReference type="AlphaFoldDB" id="A0A6S6SYX6"/>